<evidence type="ECO:0000256" key="11">
    <source>
        <dbReference type="ARBA" id="ARBA00022842"/>
    </source>
</evidence>
<evidence type="ECO:0000256" key="18">
    <source>
        <dbReference type="ARBA" id="ARBA00049504"/>
    </source>
</evidence>
<evidence type="ECO:0000256" key="19">
    <source>
        <dbReference type="HAMAP-Rule" id="MF_00719"/>
    </source>
</evidence>
<dbReference type="PANTHER" id="PTHR34148:SF1">
    <property type="entry name" value="ADENOSYLCOBINAMIDE-GDP RIBAZOLETRANSFERASE"/>
    <property type="match status" value="1"/>
</dbReference>
<feature type="transmembrane region" description="Helical" evidence="19">
    <location>
        <begin position="56"/>
        <end position="75"/>
    </location>
</feature>
<keyword evidence="13 19" id="KW-0472">Membrane</keyword>
<evidence type="ECO:0000256" key="17">
    <source>
        <dbReference type="ARBA" id="ARBA00048623"/>
    </source>
</evidence>
<dbReference type="HAMAP" id="MF_00719">
    <property type="entry name" value="CobS"/>
    <property type="match status" value="1"/>
</dbReference>
<name>A0ABP6QAK6_9ACTN</name>
<comment type="catalytic activity">
    <reaction evidence="17 19">
        <text>alpha-ribazole + adenosylcob(III)inamide-GDP = adenosylcob(III)alamin + GMP + H(+)</text>
        <dbReference type="Rhea" id="RHEA:16049"/>
        <dbReference type="ChEBI" id="CHEBI:10329"/>
        <dbReference type="ChEBI" id="CHEBI:15378"/>
        <dbReference type="ChEBI" id="CHEBI:18408"/>
        <dbReference type="ChEBI" id="CHEBI:58115"/>
        <dbReference type="ChEBI" id="CHEBI:60487"/>
        <dbReference type="EC" id="2.7.8.26"/>
    </reaction>
</comment>
<keyword evidence="21" id="KW-1185">Reference proteome</keyword>
<evidence type="ECO:0000313" key="20">
    <source>
        <dbReference type="EMBL" id="GAA3215832.1"/>
    </source>
</evidence>
<reference evidence="21" key="1">
    <citation type="journal article" date="2019" name="Int. J. Syst. Evol. Microbiol.">
        <title>The Global Catalogue of Microorganisms (GCM) 10K type strain sequencing project: providing services to taxonomists for standard genome sequencing and annotation.</title>
        <authorList>
            <consortium name="The Broad Institute Genomics Platform"/>
            <consortium name="The Broad Institute Genome Sequencing Center for Infectious Disease"/>
            <person name="Wu L."/>
            <person name="Ma J."/>
        </authorList>
    </citation>
    <scope>NUCLEOTIDE SEQUENCE [LARGE SCALE GENOMIC DNA]</scope>
    <source>
        <strain evidence="21">JCM 9377</strain>
    </source>
</reference>
<sequence length="254" mass="26076">MKIPPGLRLAFGLLSVFPVRFEDADRRTFASAMAWSPVVGLVIGVCQALTGAGLRWAGASWLLAAAVSLAAGAVLTRALHLDGLADVADGLGSGKPPEEAQAVMKRSDIGPFGVITLLFTLLIQAAALSSARHQALVVIVAAVAGRVAIAWACTPGNRAARADGLGASVAQSVPLRVAALLTAALLVLTALVTLLWTRDAETVLLVTLAPAVALLSADLFRRHLIRRFDGVTGDVLGALCELAVTLTLVVAVLG</sequence>
<keyword evidence="10 19" id="KW-0812">Transmembrane</keyword>
<dbReference type="PANTHER" id="PTHR34148">
    <property type="entry name" value="ADENOSYLCOBINAMIDE-GDP RIBAZOLETRANSFERASE"/>
    <property type="match status" value="1"/>
</dbReference>
<evidence type="ECO:0000256" key="16">
    <source>
        <dbReference type="ARBA" id="ARBA00032853"/>
    </source>
</evidence>
<evidence type="ECO:0000256" key="9">
    <source>
        <dbReference type="ARBA" id="ARBA00022679"/>
    </source>
</evidence>
<evidence type="ECO:0000256" key="13">
    <source>
        <dbReference type="ARBA" id="ARBA00023136"/>
    </source>
</evidence>
<keyword evidence="12 19" id="KW-1133">Transmembrane helix</keyword>
<keyword evidence="7 19" id="KW-1003">Cell membrane</keyword>
<dbReference type="EMBL" id="BAAAUV010000008">
    <property type="protein sequence ID" value="GAA3215832.1"/>
    <property type="molecule type" value="Genomic_DNA"/>
</dbReference>
<evidence type="ECO:0000256" key="3">
    <source>
        <dbReference type="ARBA" id="ARBA00004663"/>
    </source>
</evidence>
<evidence type="ECO:0000256" key="5">
    <source>
        <dbReference type="ARBA" id="ARBA00013200"/>
    </source>
</evidence>
<keyword evidence="9 19" id="KW-0808">Transferase</keyword>
<dbReference type="InterPro" id="IPR003805">
    <property type="entry name" value="CobS"/>
</dbReference>
<comment type="subcellular location">
    <subcellularLocation>
        <location evidence="2 19">Cell membrane</location>
        <topology evidence="2 19">Multi-pass membrane protein</topology>
    </subcellularLocation>
</comment>
<comment type="catalytic activity">
    <reaction evidence="18 19">
        <text>alpha-ribazole 5'-phosphate + adenosylcob(III)inamide-GDP = adenosylcob(III)alamin 5'-phosphate + GMP + H(+)</text>
        <dbReference type="Rhea" id="RHEA:23560"/>
        <dbReference type="ChEBI" id="CHEBI:15378"/>
        <dbReference type="ChEBI" id="CHEBI:57918"/>
        <dbReference type="ChEBI" id="CHEBI:58115"/>
        <dbReference type="ChEBI" id="CHEBI:60487"/>
        <dbReference type="ChEBI" id="CHEBI:60493"/>
        <dbReference type="EC" id="2.7.8.26"/>
    </reaction>
</comment>
<accession>A0ABP6QAK6</accession>
<evidence type="ECO:0000313" key="21">
    <source>
        <dbReference type="Proteomes" id="UP001501237"/>
    </source>
</evidence>
<feature type="transmembrane region" description="Helical" evidence="19">
    <location>
        <begin position="135"/>
        <end position="154"/>
    </location>
</feature>
<comment type="pathway">
    <text evidence="3 19">Cofactor biosynthesis; adenosylcobalamin biosynthesis; adenosylcobalamin from cob(II)yrinate a,c-diamide: step 7/7.</text>
</comment>
<evidence type="ECO:0000256" key="4">
    <source>
        <dbReference type="ARBA" id="ARBA00010561"/>
    </source>
</evidence>
<proteinExistence type="inferred from homology"/>
<evidence type="ECO:0000256" key="10">
    <source>
        <dbReference type="ARBA" id="ARBA00022692"/>
    </source>
</evidence>
<dbReference type="Pfam" id="PF02654">
    <property type="entry name" value="CobS"/>
    <property type="match status" value="1"/>
</dbReference>
<feature type="transmembrane region" description="Helical" evidence="19">
    <location>
        <begin position="109"/>
        <end position="129"/>
    </location>
</feature>
<evidence type="ECO:0000256" key="15">
    <source>
        <dbReference type="ARBA" id="ARBA00032605"/>
    </source>
</evidence>
<keyword evidence="11 19" id="KW-0460">Magnesium</keyword>
<evidence type="ECO:0000256" key="12">
    <source>
        <dbReference type="ARBA" id="ARBA00022989"/>
    </source>
</evidence>
<evidence type="ECO:0000256" key="6">
    <source>
        <dbReference type="ARBA" id="ARBA00015850"/>
    </source>
</evidence>
<evidence type="ECO:0000256" key="1">
    <source>
        <dbReference type="ARBA" id="ARBA00001946"/>
    </source>
</evidence>
<dbReference type="RefSeq" id="WP_344829710.1">
    <property type="nucleotide sequence ID" value="NZ_BAAAUV010000008.1"/>
</dbReference>
<comment type="caution">
    <text evidence="20">The sequence shown here is derived from an EMBL/GenBank/DDBJ whole genome shotgun (WGS) entry which is preliminary data.</text>
</comment>
<comment type="function">
    <text evidence="14 19">Joins adenosylcobinamide-GDP and alpha-ribazole to generate adenosylcobalamin (Ado-cobalamin). Also synthesizes adenosylcobalamin 5'-phosphate from adenosylcobinamide-GDP and alpha-ribazole 5'-phosphate.</text>
</comment>
<dbReference type="EC" id="2.7.8.26" evidence="5 19"/>
<keyword evidence="8 19" id="KW-0169">Cobalamin biosynthesis</keyword>
<comment type="cofactor">
    <cofactor evidence="1 19">
        <name>Mg(2+)</name>
        <dbReference type="ChEBI" id="CHEBI:18420"/>
    </cofactor>
</comment>
<feature type="transmembrane region" description="Helical" evidence="19">
    <location>
        <begin position="29"/>
        <end position="50"/>
    </location>
</feature>
<evidence type="ECO:0000256" key="14">
    <source>
        <dbReference type="ARBA" id="ARBA00025228"/>
    </source>
</evidence>
<gene>
    <name evidence="19" type="primary">cobS</name>
    <name evidence="20" type="ORF">GCM10010468_37510</name>
</gene>
<dbReference type="Proteomes" id="UP001501237">
    <property type="component" value="Unassembled WGS sequence"/>
</dbReference>
<feature type="transmembrane region" description="Helical" evidence="19">
    <location>
        <begin position="202"/>
        <end position="220"/>
    </location>
</feature>
<evidence type="ECO:0000256" key="7">
    <source>
        <dbReference type="ARBA" id="ARBA00022475"/>
    </source>
</evidence>
<organism evidence="20 21">
    <name type="scientific">Actinocorallia longicatena</name>
    <dbReference type="NCBI Taxonomy" id="111803"/>
    <lineage>
        <taxon>Bacteria</taxon>
        <taxon>Bacillati</taxon>
        <taxon>Actinomycetota</taxon>
        <taxon>Actinomycetes</taxon>
        <taxon>Streptosporangiales</taxon>
        <taxon>Thermomonosporaceae</taxon>
        <taxon>Actinocorallia</taxon>
    </lineage>
</organism>
<protein>
    <recommendedName>
        <fullName evidence="6 19">Adenosylcobinamide-GDP ribazoletransferase</fullName>
        <ecNumber evidence="5 19">2.7.8.26</ecNumber>
    </recommendedName>
    <alternativeName>
        <fullName evidence="16 19">Cobalamin synthase</fullName>
    </alternativeName>
    <alternativeName>
        <fullName evidence="15 19">Cobalamin-5'-phosphate synthase</fullName>
    </alternativeName>
</protein>
<comment type="similarity">
    <text evidence="4 19">Belongs to the CobS family.</text>
</comment>
<feature type="transmembrane region" description="Helical" evidence="19">
    <location>
        <begin position="175"/>
        <end position="196"/>
    </location>
</feature>
<feature type="transmembrane region" description="Helical" evidence="19">
    <location>
        <begin position="232"/>
        <end position="253"/>
    </location>
</feature>
<evidence type="ECO:0000256" key="8">
    <source>
        <dbReference type="ARBA" id="ARBA00022573"/>
    </source>
</evidence>
<evidence type="ECO:0000256" key="2">
    <source>
        <dbReference type="ARBA" id="ARBA00004651"/>
    </source>
</evidence>